<dbReference type="GO" id="GO:0008483">
    <property type="term" value="F:transaminase activity"/>
    <property type="evidence" value="ECO:0007669"/>
    <property type="project" value="InterPro"/>
</dbReference>
<reference evidence="5" key="1">
    <citation type="journal article" date="2023" name="Mol. Phylogenet. Evol.">
        <title>Genome-scale phylogeny and comparative genomics of the fungal order Sordariales.</title>
        <authorList>
            <person name="Hensen N."/>
            <person name="Bonometti L."/>
            <person name="Westerberg I."/>
            <person name="Brannstrom I.O."/>
            <person name="Guillou S."/>
            <person name="Cros-Aarteil S."/>
            <person name="Calhoun S."/>
            <person name="Haridas S."/>
            <person name="Kuo A."/>
            <person name="Mondo S."/>
            <person name="Pangilinan J."/>
            <person name="Riley R."/>
            <person name="LaButti K."/>
            <person name="Andreopoulos B."/>
            <person name="Lipzen A."/>
            <person name="Chen C."/>
            <person name="Yan M."/>
            <person name="Daum C."/>
            <person name="Ng V."/>
            <person name="Clum A."/>
            <person name="Steindorff A."/>
            <person name="Ohm R.A."/>
            <person name="Martin F."/>
            <person name="Silar P."/>
            <person name="Natvig D.O."/>
            <person name="Lalanne C."/>
            <person name="Gautier V."/>
            <person name="Ament-Velasquez S.L."/>
            <person name="Kruys A."/>
            <person name="Hutchinson M.I."/>
            <person name="Powell A.J."/>
            <person name="Barry K."/>
            <person name="Miller A.N."/>
            <person name="Grigoriev I.V."/>
            <person name="Debuchy R."/>
            <person name="Gladieux P."/>
            <person name="Hiltunen Thoren M."/>
            <person name="Johannesson H."/>
        </authorList>
    </citation>
    <scope>NUCLEOTIDE SEQUENCE</scope>
    <source>
        <strain evidence="5">CBS 103.79</strain>
    </source>
</reference>
<gene>
    <name evidence="5" type="ORF">C8A05DRAFT_30601</name>
</gene>
<name>A0AAN6RW36_9PEZI</name>
<keyword evidence="6" id="KW-1185">Reference proteome</keyword>
<protein>
    <recommendedName>
        <fullName evidence="7">Aminotransferase</fullName>
    </recommendedName>
</protein>
<feature type="region of interest" description="Disordered" evidence="4">
    <location>
        <begin position="1"/>
        <end position="31"/>
    </location>
</feature>
<comment type="similarity">
    <text evidence="1 3">Belongs to the class-III pyridoxal-phosphate-dependent aminotransferase family.</text>
</comment>
<dbReference type="Gene3D" id="3.90.1150.10">
    <property type="entry name" value="Aspartate Aminotransferase, domain 1"/>
    <property type="match status" value="1"/>
</dbReference>
<evidence type="ECO:0000313" key="6">
    <source>
        <dbReference type="Proteomes" id="UP001303889"/>
    </source>
</evidence>
<evidence type="ECO:0000256" key="4">
    <source>
        <dbReference type="SAM" id="MobiDB-lite"/>
    </source>
</evidence>
<dbReference type="InterPro" id="IPR005814">
    <property type="entry name" value="Aminotrans_3"/>
</dbReference>
<dbReference type="Pfam" id="PF00202">
    <property type="entry name" value="Aminotran_3"/>
    <property type="match status" value="1"/>
</dbReference>
<dbReference type="InterPro" id="IPR015424">
    <property type="entry name" value="PyrdxlP-dep_Trfase"/>
</dbReference>
<sequence length="486" mass="52042">MGQLLSKSSKPARRTLPHKTEGDITDSASDLGHPTAPALGLPVLKKAKGHYWYPVDGPKILDACGGAAVACLGHGRRDVVKAINSQLTQYTYASYAHFKTTPVQELSDWLIKSTDGKMQKVYIMSSGSETIEAALKLALEYFLWTAQPTRTNFIAREQSYHGTTLGSLSVSGHVARRAPFTPLLQPAHFHRISACNPYRQRLPCAAGDGEETDASFVARKVAELEAAFARLGPDTVAAVVLEPVVGAALGCVPAPRGYLAAVRAVCDRHGALLILDEVMCGMGRTGVLHAWQGGGEDAAVVPDLQAVAKGFAGGYQPGSALLVGGRVAGVMEREGRTFTHGHTYQNHPVVAAAALAVQRAVEREGLLGNVRVQGELLGRLLRERLGGHPNVGDIRGKGMFWGVEFVKDKGTKEPFQPGLGVAERVHKTAVREFKVLVYHGQGCAGNGRGDHIMIMPAYTITAKLVEEIVERVASAVEEVFGRPWVV</sequence>
<evidence type="ECO:0008006" key="7">
    <source>
        <dbReference type="Google" id="ProtNLM"/>
    </source>
</evidence>
<evidence type="ECO:0000256" key="2">
    <source>
        <dbReference type="ARBA" id="ARBA00022898"/>
    </source>
</evidence>
<dbReference type="PANTHER" id="PTHR43094:SF1">
    <property type="entry name" value="AMINOTRANSFERASE CLASS-III"/>
    <property type="match status" value="1"/>
</dbReference>
<dbReference type="InterPro" id="IPR015421">
    <property type="entry name" value="PyrdxlP-dep_Trfase_major"/>
</dbReference>
<dbReference type="CDD" id="cd00610">
    <property type="entry name" value="OAT_like"/>
    <property type="match status" value="1"/>
</dbReference>
<reference evidence="5" key="2">
    <citation type="submission" date="2023-05" db="EMBL/GenBank/DDBJ databases">
        <authorList>
            <consortium name="Lawrence Berkeley National Laboratory"/>
            <person name="Steindorff A."/>
            <person name="Hensen N."/>
            <person name="Bonometti L."/>
            <person name="Westerberg I."/>
            <person name="Brannstrom I.O."/>
            <person name="Guillou S."/>
            <person name="Cros-Aarteil S."/>
            <person name="Calhoun S."/>
            <person name="Haridas S."/>
            <person name="Kuo A."/>
            <person name="Mondo S."/>
            <person name="Pangilinan J."/>
            <person name="Riley R."/>
            <person name="Labutti K."/>
            <person name="Andreopoulos B."/>
            <person name="Lipzen A."/>
            <person name="Chen C."/>
            <person name="Yanf M."/>
            <person name="Daum C."/>
            <person name="Ng V."/>
            <person name="Clum A."/>
            <person name="Ohm R."/>
            <person name="Martin F."/>
            <person name="Silar P."/>
            <person name="Natvig D."/>
            <person name="Lalanne C."/>
            <person name="Gautier V."/>
            <person name="Ament-Velasquez S.L."/>
            <person name="Kruys A."/>
            <person name="Hutchinson M.I."/>
            <person name="Powell A.J."/>
            <person name="Barry K."/>
            <person name="Miller A.N."/>
            <person name="Grigoriev I.V."/>
            <person name="Debuchy R."/>
            <person name="Gladieux P."/>
            <person name="Thoren M.H."/>
            <person name="Johannesson H."/>
        </authorList>
    </citation>
    <scope>NUCLEOTIDE SEQUENCE</scope>
    <source>
        <strain evidence="5">CBS 103.79</strain>
    </source>
</reference>
<dbReference type="InterPro" id="IPR015422">
    <property type="entry name" value="PyrdxlP-dep_Trfase_small"/>
</dbReference>
<dbReference type="EMBL" id="MU855353">
    <property type="protein sequence ID" value="KAK3905597.1"/>
    <property type="molecule type" value="Genomic_DNA"/>
</dbReference>
<evidence type="ECO:0000313" key="5">
    <source>
        <dbReference type="EMBL" id="KAK3905597.1"/>
    </source>
</evidence>
<dbReference type="SUPFAM" id="SSF53383">
    <property type="entry name" value="PLP-dependent transferases"/>
    <property type="match status" value="1"/>
</dbReference>
<accession>A0AAN6RW36</accession>
<organism evidence="5 6">
    <name type="scientific">Staphylotrichum tortipilum</name>
    <dbReference type="NCBI Taxonomy" id="2831512"/>
    <lineage>
        <taxon>Eukaryota</taxon>
        <taxon>Fungi</taxon>
        <taxon>Dikarya</taxon>
        <taxon>Ascomycota</taxon>
        <taxon>Pezizomycotina</taxon>
        <taxon>Sordariomycetes</taxon>
        <taxon>Sordariomycetidae</taxon>
        <taxon>Sordariales</taxon>
        <taxon>Chaetomiaceae</taxon>
        <taxon>Staphylotrichum</taxon>
    </lineage>
</organism>
<dbReference type="Proteomes" id="UP001303889">
    <property type="component" value="Unassembled WGS sequence"/>
</dbReference>
<dbReference type="AlphaFoldDB" id="A0AAN6RW36"/>
<evidence type="ECO:0000256" key="1">
    <source>
        <dbReference type="ARBA" id="ARBA00008954"/>
    </source>
</evidence>
<proteinExistence type="inferred from homology"/>
<evidence type="ECO:0000256" key="3">
    <source>
        <dbReference type="RuleBase" id="RU003560"/>
    </source>
</evidence>
<dbReference type="GO" id="GO:0005829">
    <property type="term" value="C:cytosol"/>
    <property type="evidence" value="ECO:0007669"/>
    <property type="project" value="TreeGrafter"/>
</dbReference>
<dbReference type="NCBIfam" id="NF005685">
    <property type="entry name" value="PRK07483.1"/>
    <property type="match status" value="1"/>
</dbReference>
<comment type="caution">
    <text evidence="5">The sequence shown here is derived from an EMBL/GenBank/DDBJ whole genome shotgun (WGS) entry which is preliminary data.</text>
</comment>
<dbReference type="Gene3D" id="3.40.640.10">
    <property type="entry name" value="Type I PLP-dependent aspartate aminotransferase-like (Major domain)"/>
    <property type="match status" value="1"/>
</dbReference>
<dbReference type="PANTHER" id="PTHR43094">
    <property type="entry name" value="AMINOTRANSFERASE"/>
    <property type="match status" value="1"/>
</dbReference>
<dbReference type="GO" id="GO:0030170">
    <property type="term" value="F:pyridoxal phosphate binding"/>
    <property type="evidence" value="ECO:0007669"/>
    <property type="project" value="InterPro"/>
</dbReference>
<keyword evidence="2 3" id="KW-0663">Pyridoxal phosphate</keyword>